<evidence type="ECO:0000313" key="2">
    <source>
        <dbReference type="Proteomes" id="UP001153331"/>
    </source>
</evidence>
<proteinExistence type="predicted"/>
<dbReference type="Proteomes" id="UP001153331">
    <property type="component" value="Unassembled WGS sequence"/>
</dbReference>
<sequence>MVTHALPFIAENAEVSEKPPNPKSAATSEWQTVAPELRTNSITRKHVVKILARYRRKPTLVVSPMGLRTKLWGDQA</sequence>
<dbReference type="EMBL" id="JAPHNI010000113">
    <property type="protein sequence ID" value="KAJ8115996.1"/>
    <property type="molecule type" value="Genomic_DNA"/>
</dbReference>
<evidence type="ECO:0000313" key="1">
    <source>
        <dbReference type="EMBL" id="KAJ8115996.1"/>
    </source>
</evidence>
<accession>A0ACC2ILC7</accession>
<name>A0ACC2ILC7_9PLEO</name>
<organism evidence="1 2">
    <name type="scientific">Boeremia exigua</name>
    <dbReference type="NCBI Taxonomy" id="749465"/>
    <lineage>
        <taxon>Eukaryota</taxon>
        <taxon>Fungi</taxon>
        <taxon>Dikarya</taxon>
        <taxon>Ascomycota</taxon>
        <taxon>Pezizomycotina</taxon>
        <taxon>Dothideomycetes</taxon>
        <taxon>Pleosporomycetidae</taxon>
        <taxon>Pleosporales</taxon>
        <taxon>Pleosporineae</taxon>
        <taxon>Didymellaceae</taxon>
        <taxon>Boeremia</taxon>
    </lineage>
</organism>
<comment type="caution">
    <text evidence="1">The sequence shown here is derived from an EMBL/GenBank/DDBJ whole genome shotgun (WGS) entry which is preliminary data.</text>
</comment>
<protein>
    <submittedName>
        <fullName evidence="1">Uncharacterized protein</fullName>
    </submittedName>
</protein>
<reference evidence="1" key="1">
    <citation type="submission" date="2022-11" db="EMBL/GenBank/DDBJ databases">
        <title>Genome Sequence of Boeremia exigua.</title>
        <authorList>
            <person name="Buettner E."/>
        </authorList>
    </citation>
    <scope>NUCLEOTIDE SEQUENCE</scope>
    <source>
        <strain evidence="1">CU02</strain>
    </source>
</reference>
<keyword evidence="2" id="KW-1185">Reference proteome</keyword>
<gene>
    <name evidence="1" type="ORF">OPT61_g2483</name>
</gene>